<name>A0A3S9ND62_9BURK</name>
<dbReference type="Pfam" id="PF07931">
    <property type="entry name" value="CPT"/>
    <property type="match status" value="1"/>
</dbReference>
<protein>
    <submittedName>
        <fullName evidence="1">Uncharacterized protein</fullName>
    </submittedName>
</protein>
<dbReference type="SUPFAM" id="SSF52540">
    <property type="entry name" value="P-loop containing nucleoside triphosphate hydrolases"/>
    <property type="match status" value="1"/>
</dbReference>
<evidence type="ECO:0000313" key="2">
    <source>
        <dbReference type="Proteomes" id="UP000277191"/>
    </source>
</evidence>
<accession>A0A3S9ND62</accession>
<gene>
    <name evidence="1" type="ORF">D5R55_22035</name>
</gene>
<sequence length="228" mass="25232">MRSSGACPCGFHHCSCRRTHLGLVVSRQIDCGTNIVDDLATAPTNALLLTRSGEHGRCMKPTAIVLHGPTSAGKSSLARALQDSSEIPVFHISLDVFVEMSRRRDMRSDDELRQALRLHHLNLQSTLKRVAASHFEIVLDLVLRDTSALDECISALAPRRTYVIGVTCPLHVLEERERGRPDRGEGMARSQFGHPAYSRPYSMSVDTSTCAPEEGARRIRSFINEQGE</sequence>
<dbReference type="AlphaFoldDB" id="A0A3S9ND62"/>
<dbReference type="InterPro" id="IPR027417">
    <property type="entry name" value="P-loop_NTPase"/>
</dbReference>
<organism evidence="1 2">
    <name type="scientific">Burkholderia cenocepacia</name>
    <dbReference type="NCBI Taxonomy" id="95486"/>
    <lineage>
        <taxon>Bacteria</taxon>
        <taxon>Pseudomonadati</taxon>
        <taxon>Pseudomonadota</taxon>
        <taxon>Betaproteobacteria</taxon>
        <taxon>Burkholderiales</taxon>
        <taxon>Burkholderiaceae</taxon>
        <taxon>Burkholderia</taxon>
        <taxon>Burkholderia cepacia complex</taxon>
    </lineage>
</organism>
<dbReference type="Gene3D" id="3.40.50.300">
    <property type="entry name" value="P-loop containing nucleotide triphosphate hydrolases"/>
    <property type="match status" value="1"/>
</dbReference>
<evidence type="ECO:0000313" key="1">
    <source>
        <dbReference type="EMBL" id="AZQ53604.1"/>
    </source>
</evidence>
<dbReference type="RefSeq" id="WP_126365705.1">
    <property type="nucleotide sequence ID" value="NZ_CP034546.1"/>
</dbReference>
<proteinExistence type="predicted"/>
<dbReference type="EMBL" id="CP034546">
    <property type="protein sequence ID" value="AZQ53604.1"/>
    <property type="molecule type" value="Genomic_DNA"/>
</dbReference>
<dbReference type="Proteomes" id="UP000277191">
    <property type="component" value="Chromosome 2"/>
</dbReference>
<reference evidence="1 2" key="1">
    <citation type="submission" date="2018-12" db="EMBL/GenBank/DDBJ databases">
        <title>Cadmium resistance mechanism in endophytic bacteria Burkholderia cenocepacia YG-3.</title>
        <authorList>
            <person name="Zhang X."/>
            <person name="Wang X."/>
            <person name="Zhu Y."/>
        </authorList>
    </citation>
    <scope>NUCLEOTIDE SEQUENCE [LARGE SCALE GENOMIC DNA]</scope>
    <source>
        <strain evidence="1 2">YG-3</strain>
    </source>
</reference>